<evidence type="ECO:0000259" key="3">
    <source>
        <dbReference type="Pfam" id="PF13166"/>
    </source>
</evidence>
<dbReference type="PATRIC" id="fig|994838.4.peg.38"/>
<evidence type="ECO:0000256" key="2">
    <source>
        <dbReference type="SAM" id="Coils"/>
    </source>
</evidence>
<gene>
    <name evidence="5" type="ORF">CSMARM5_0116</name>
</gene>
<organism evidence="5 6">
    <name type="scientific">Candidatus Parvarchaeum acidophilus ARMAN-5_'5-way FS'</name>
    <dbReference type="NCBI Taxonomy" id="994838"/>
    <lineage>
        <taxon>Archaea</taxon>
        <taxon>Candidatus Parvarchaeota</taxon>
        <taxon>Candidatus Parvarchaeum</taxon>
    </lineage>
</organism>
<name>F2UU18_PARA5</name>
<feature type="coiled-coil region" evidence="2">
    <location>
        <begin position="615"/>
        <end position="655"/>
    </location>
</feature>
<feature type="coiled-coil region" evidence="2">
    <location>
        <begin position="419"/>
        <end position="586"/>
    </location>
</feature>
<dbReference type="SUPFAM" id="SSF52540">
    <property type="entry name" value="P-loop containing nucleoside triphosphate hydrolases"/>
    <property type="match status" value="2"/>
</dbReference>
<dbReference type="GO" id="GO:0006302">
    <property type="term" value="P:double-strand break repair"/>
    <property type="evidence" value="ECO:0007669"/>
    <property type="project" value="InterPro"/>
</dbReference>
<feature type="domain" description="Protein CR006 P-loop" evidence="3">
    <location>
        <begin position="491"/>
        <end position="784"/>
    </location>
</feature>
<dbReference type="InterPro" id="IPR027417">
    <property type="entry name" value="P-loop_NTPase"/>
</dbReference>
<dbReference type="GO" id="GO:0016887">
    <property type="term" value="F:ATP hydrolysis activity"/>
    <property type="evidence" value="ECO:0007669"/>
    <property type="project" value="InterPro"/>
</dbReference>
<dbReference type="AlphaFoldDB" id="F2UU18"/>
<dbReference type="CDD" id="cd00267">
    <property type="entry name" value="ABC_ATPase"/>
    <property type="match status" value="1"/>
</dbReference>
<keyword evidence="1 2" id="KW-0175">Coiled coil</keyword>
<evidence type="ECO:0008006" key="7">
    <source>
        <dbReference type="Google" id="ProtNLM"/>
    </source>
</evidence>
<dbReference type="Pfam" id="PF13166">
    <property type="entry name" value="AAA_13"/>
    <property type="match status" value="1"/>
</dbReference>
<dbReference type="HOGENOM" id="CLU_004785_0_2_2"/>
<dbReference type="InterPro" id="IPR026866">
    <property type="entry name" value="CR006_AAA"/>
</dbReference>
<sequence>MILSEINLENIRSHSITKIKFSEGINIITGNTGSGKSSILMSVEYALFGKIGEGKDEGKMLLRRNAKDGSVTLKILDGKNEYEVSRGLKRVNEAVRNDDSKNYINKDNTRVDLQNRASDINSYVNRILNIYSENPLKMFETITYIKQDELKNLIFETGQYKQEYIDGLLQLNKYLTVYEKMREIISEIKKEIDIDRKEIELSVDENEIIKTETKINENKTRIEQIKKQEENDNILLENKKIAKKQKDSEVEFERSQKLKFTKISTEIKLKEAEIEKYRAEIAKIQVKIEQDSKKILSFDEKRKDYLDKELKEIEIIVESENEQVKKTYAELYKAEYSYKNTIDEKNKLKEEEKREKLNVLGLEKEKTELETQIANAPDSENKDEIKGRISEVQTIKREIESEKEKAIKSGTCQLCGEKITSEEHIKEEYNKKIKECEEKISKLSKDYENIKLSKNELEKRFETIKLRLSTENEKLSAINDRLIALDEENRKAEYEQVKKRYDEENKKLENLSNQLKKLREESKLLNEHEKIAIEIKNNSKRIEEIEETIKSTSNYLEKLQSEIKDVNFQEDHLKKLEEELKLITDETNTINYRITELKKEKEMRENQLIYDENILKELEIKIKKKMEVTEKLAKKEKLLKLMSNLREDIRNIREYVRLRFINEFRSLFKTRFEELRNESDYSIDIDKNYNVVISAGNEEMDARTLSGGEKTSVAIAYRLALSSLASILGGVSKNELILMDEPTSGLDKEDINALTNAITRINDLKQIIIVTHEDSMKNIADNVIKLKKNGGVSILY</sequence>
<dbReference type="EMBL" id="GL876962">
    <property type="protein sequence ID" value="EGD71969.1"/>
    <property type="molecule type" value="Genomic_DNA"/>
</dbReference>
<protein>
    <recommendedName>
        <fullName evidence="7">SMC domain protein</fullName>
    </recommendedName>
</protein>
<evidence type="ECO:0000256" key="1">
    <source>
        <dbReference type="ARBA" id="ARBA00023054"/>
    </source>
</evidence>
<dbReference type="Pfam" id="PF13476">
    <property type="entry name" value="AAA_23"/>
    <property type="match status" value="1"/>
</dbReference>
<feature type="coiled-coil region" evidence="2">
    <location>
        <begin position="178"/>
        <end position="294"/>
    </location>
</feature>
<dbReference type="PANTHER" id="PTHR32114">
    <property type="entry name" value="ABC TRANSPORTER ABCH.3"/>
    <property type="match status" value="1"/>
</dbReference>
<evidence type="ECO:0000313" key="6">
    <source>
        <dbReference type="Proteomes" id="UP000243774"/>
    </source>
</evidence>
<dbReference type="Proteomes" id="UP000243774">
    <property type="component" value="Unassembled WGS sequence"/>
</dbReference>
<dbReference type="InterPro" id="IPR038729">
    <property type="entry name" value="Rad50/SbcC_AAA"/>
</dbReference>
<feature type="domain" description="Rad50/SbcC-type AAA" evidence="4">
    <location>
        <begin position="6"/>
        <end position="229"/>
    </location>
</feature>
<proteinExistence type="predicted"/>
<dbReference type="PANTHER" id="PTHR32114:SF2">
    <property type="entry name" value="ABC TRANSPORTER ABCH.3"/>
    <property type="match status" value="1"/>
</dbReference>
<evidence type="ECO:0000259" key="4">
    <source>
        <dbReference type="Pfam" id="PF13476"/>
    </source>
</evidence>
<dbReference type="Gene3D" id="3.40.50.300">
    <property type="entry name" value="P-loop containing nucleotide triphosphate hydrolases"/>
    <property type="match status" value="2"/>
</dbReference>
<feature type="coiled-coil region" evidence="2">
    <location>
        <begin position="338"/>
        <end position="365"/>
    </location>
</feature>
<evidence type="ECO:0000313" key="5">
    <source>
        <dbReference type="EMBL" id="EGD71969.1"/>
    </source>
</evidence>
<accession>F2UU18</accession>
<reference evidence="5 6" key="1">
    <citation type="submission" date="2011-03" db="EMBL/GenBank/DDBJ databases">
        <title>A unique three-unit tRNA splicing endonuclease found in ultrasmall Archaea possesses broad substrate specificity.</title>
        <authorList>
            <person name="Fujishima K."/>
            <person name="Sugahara J."/>
            <person name="Miller C.S."/>
            <person name="Baker B.J."/>
            <person name="Di Giulio M."/>
            <person name="Tomita M."/>
            <person name="Banfield J.F."/>
            <person name="Kanai A."/>
        </authorList>
    </citation>
    <scope>NUCLEOTIDE SEQUENCE [LARGE SCALE GENOMIC DNA]</scope>
</reference>